<organism evidence="18 19">
    <name type="scientific">Setaria viridis</name>
    <name type="common">Green bristlegrass</name>
    <name type="synonym">Setaria italica subsp. viridis</name>
    <dbReference type="NCBI Taxonomy" id="4556"/>
    <lineage>
        <taxon>Eukaryota</taxon>
        <taxon>Viridiplantae</taxon>
        <taxon>Streptophyta</taxon>
        <taxon>Embryophyta</taxon>
        <taxon>Tracheophyta</taxon>
        <taxon>Spermatophyta</taxon>
        <taxon>Magnoliopsida</taxon>
        <taxon>Liliopsida</taxon>
        <taxon>Poales</taxon>
        <taxon>Poaceae</taxon>
        <taxon>PACMAD clade</taxon>
        <taxon>Panicoideae</taxon>
        <taxon>Panicodae</taxon>
        <taxon>Paniceae</taxon>
        <taxon>Cenchrinae</taxon>
        <taxon>Setaria</taxon>
    </lineage>
</organism>
<dbReference type="PROSITE" id="PS01187">
    <property type="entry name" value="EGF_CA"/>
    <property type="match status" value="1"/>
</dbReference>
<evidence type="ECO:0000256" key="8">
    <source>
        <dbReference type="ARBA" id="ARBA00022840"/>
    </source>
</evidence>
<evidence type="ECO:0000256" key="3">
    <source>
        <dbReference type="ARBA" id="ARBA00022679"/>
    </source>
</evidence>
<evidence type="ECO:0000256" key="16">
    <source>
        <dbReference type="SAM" id="SignalP"/>
    </source>
</evidence>
<dbReference type="Gene3D" id="3.30.200.20">
    <property type="entry name" value="Phosphorylase Kinase, domain 1"/>
    <property type="match status" value="1"/>
</dbReference>
<dbReference type="GO" id="GO:0030247">
    <property type="term" value="F:polysaccharide binding"/>
    <property type="evidence" value="ECO:0007669"/>
    <property type="project" value="InterPro"/>
</dbReference>
<evidence type="ECO:0000256" key="11">
    <source>
        <dbReference type="ARBA" id="ARBA00023157"/>
    </source>
</evidence>
<dbReference type="Gene3D" id="1.10.510.10">
    <property type="entry name" value="Transferase(Phosphotransferase) domain 1"/>
    <property type="match status" value="1"/>
</dbReference>
<sequence length="775" mass="86409">MRLFDLLFYLLLLILIATPAEQASGVLTSQGSNNTHPSSAMYSPGCPKSCGNLTFDYPFGIGSNCFRNPDFNLTCNNTTQHPKLYLQDLTTEVIDDIDVSDYGSINGFIDTEFSVRFSTAISMRQGVDVYDMSWKAPGRSFTLDYVELNITGCNFDAYWLDQDINADVRLCRVTCPDDAEITDKDARQNCNGTGCCSIEFETYLRAFQLKFVLHNRGELVPNTNRSSLWDSINVTSAYAYIAWSIVDQATCASTLDNRTNYACVSNNSTCYDSLETSDLGYLCSCDGGYGGNPYIPNGCSRDKDIDECLTPGICRGVCQNTVGGYYCTSCPDKTQYDTTIMHCTPIKRQNLLLGIGIGLSGGFSILLLSLSASVLVRRWKRDIQKQLRRKYFEKNQGLLLEQLILSDENATDKTKIFTLEELEKATNNFDPTRILGRGGHGMVYKGILSDQRVVAIKRSKVIEDNEISQFINEVAILSQINHRNIVKLFGCCLETEVPLLVYDFVPNGSLFGILHSGSSSSFSLSWDDCLRIAAEAAGALYYLHSAASVSVFHRDVKSSNILLDSNYTAKVSDFGASRLVPIDQTHVVTNVQGTFGYLDPEYYHTGQLNDKSDVYSFGVVLVELLLRREPIFTNETGSKQNLSNYFLWELKARPIKEIVASQVCEEATEEEINSVASLAEMCLRLNSGERPTMKQVEMNLQFLRTKRSNSCHVVQDNSESEEMQPLLCTRAESRYETFDISLGESSSSKSRYSQRLGESSCSLEHDFGSSFGVSR</sequence>
<keyword evidence="5 16" id="KW-0732">Signal</keyword>
<dbReference type="SMART" id="SM00179">
    <property type="entry name" value="EGF_CA"/>
    <property type="match status" value="1"/>
</dbReference>
<evidence type="ECO:0000256" key="13">
    <source>
        <dbReference type="PROSITE-ProRule" id="PRU10141"/>
    </source>
</evidence>
<protein>
    <recommendedName>
        <fullName evidence="17">Protein kinase domain-containing protein</fullName>
    </recommendedName>
</protein>
<keyword evidence="3" id="KW-0808">Transferase</keyword>
<keyword evidence="7" id="KW-0418">Kinase</keyword>
<keyword evidence="11" id="KW-1015">Disulfide bond</keyword>
<dbReference type="GO" id="GO:0005509">
    <property type="term" value="F:calcium ion binding"/>
    <property type="evidence" value="ECO:0007669"/>
    <property type="project" value="InterPro"/>
</dbReference>
<dbReference type="PROSITE" id="PS00107">
    <property type="entry name" value="PROTEIN_KINASE_ATP"/>
    <property type="match status" value="1"/>
</dbReference>
<evidence type="ECO:0000256" key="12">
    <source>
        <dbReference type="ARBA" id="ARBA00023180"/>
    </source>
</evidence>
<dbReference type="GO" id="GO:0005524">
    <property type="term" value="F:ATP binding"/>
    <property type="evidence" value="ECO:0007669"/>
    <property type="project" value="UniProtKB-UniRule"/>
</dbReference>
<keyword evidence="10 15" id="KW-0472">Membrane</keyword>
<dbReference type="SMART" id="SM00220">
    <property type="entry name" value="S_TKc"/>
    <property type="match status" value="1"/>
</dbReference>
<evidence type="ECO:0000256" key="9">
    <source>
        <dbReference type="ARBA" id="ARBA00022989"/>
    </source>
</evidence>
<dbReference type="Pfam" id="PF00069">
    <property type="entry name" value="Pkinase"/>
    <property type="match status" value="1"/>
</dbReference>
<evidence type="ECO:0000256" key="1">
    <source>
        <dbReference type="ARBA" id="ARBA00004479"/>
    </source>
</evidence>
<dbReference type="Gene3D" id="2.10.25.10">
    <property type="entry name" value="Laminin"/>
    <property type="match status" value="1"/>
</dbReference>
<evidence type="ECO:0000256" key="15">
    <source>
        <dbReference type="SAM" id="Phobius"/>
    </source>
</evidence>
<dbReference type="PROSITE" id="PS50011">
    <property type="entry name" value="PROTEIN_KINASE_DOM"/>
    <property type="match status" value="1"/>
</dbReference>
<feature type="domain" description="Protein kinase" evidence="17">
    <location>
        <begin position="429"/>
        <end position="703"/>
    </location>
</feature>
<dbReference type="InterPro" id="IPR011009">
    <property type="entry name" value="Kinase-like_dom_sf"/>
</dbReference>
<dbReference type="InterPro" id="IPR008271">
    <property type="entry name" value="Ser/Thr_kinase_AS"/>
</dbReference>
<feature type="region of interest" description="Disordered" evidence="14">
    <location>
        <begin position="744"/>
        <end position="775"/>
    </location>
</feature>
<dbReference type="InterPro" id="IPR001881">
    <property type="entry name" value="EGF-like_Ca-bd_dom"/>
</dbReference>
<keyword evidence="6 13" id="KW-0547">Nucleotide-binding</keyword>
<evidence type="ECO:0000256" key="6">
    <source>
        <dbReference type="ARBA" id="ARBA00022741"/>
    </source>
</evidence>
<accession>A0A4V6Y808</accession>
<dbReference type="PROSITE" id="PS00108">
    <property type="entry name" value="PROTEIN_KINASE_ST"/>
    <property type="match status" value="1"/>
</dbReference>
<feature type="chain" id="PRO_5020788730" description="Protein kinase domain-containing protein" evidence="16">
    <location>
        <begin position="23"/>
        <end position="775"/>
    </location>
</feature>
<keyword evidence="8 13" id="KW-0067">ATP-binding</keyword>
<dbReference type="Gramene" id="TKW03606">
    <property type="protein sequence ID" value="TKW03606"/>
    <property type="gene ID" value="SEVIR_7G052300v2"/>
</dbReference>
<proteinExistence type="predicted"/>
<feature type="signal peptide" evidence="16">
    <location>
        <begin position="1"/>
        <end position="22"/>
    </location>
</feature>
<dbReference type="PANTHER" id="PTHR27005">
    <property type="entry name" value="WALL-ASSOCIATED RECEPTOR KINASE-LIKE 21"/>
    <property type="match status" value="1"/>
</dbReference>
<gene>
    <name evidence="18" type="ORF">SEVIR_7G052300v2</name>
</gene>
<dbReference type="PANTHER" id="PTHR27005:SF412">
    <property type="entry name" value="OS04G0307900 PROTEIN"/>
    <property type="match status" value="1"/>
</dbReference>
<dbReference type="InterPro" id="IPR018097">
    <property type="entry name" value="EGF_Ca-bd_CS"/>
</dbReference>
<evidence type="ECO:0000256" key="7">
    <source>
        <dbReference type="ARBA" id="ARBA00022777"/>
    </source>
</evidence>
<dbReference type="InterPro" id="IPR000719">
    <property type="entry name" value="Prot_kinase_dom"/>
</dbReference>
<evidence type="ECO:0000313" key="18">
    <source>
        <dbReference type="EMBL" id="TKW03606.1"/>
    </source>
</evidence>
<dbReference type="InterPro" id="IPR009030">
    <property type="entry name" value="Growth_fac_rcpt_cys_sf"/>
</dbReference>
<comment type="subcellular location">
    <subcellularLocation>
        <location evidence="1">Membrane</location>
        <topology evidence="1">Single-pass type I membrane protein</topology>
    </subcellularLocation>
</comment>
<keyword evidence="2" id="KW-0723">Serine/threonine-protein kinase</keyword>
<dbReference type="InterPro" id="IPR025287">
    <property type="entry name" value="WAK_GUB"/>
</dbReference>
<dbReference type="FunFam" id="3.30.200.20:FF:000043">
    <property type="entry name" value="Wall-associated receptor kinase 2"/>
    <property type="match status" value="1"/>
</dbReference>
<evidence type="ECO:0000256" key="10">
    <source>
        <dbReference type="ARBA" id="ARBA00023136"/>
    </source>
</evidence>
<dbReference type="AlphaFoldDB" id="A0A4V6Y808"/>
<name>A0A4V6Y808_SETVI</name>
<dbReference type="GO" id="GO:0005886">
    <property type="term" value="C:plasma membrane"/>
    <property type="evidence" value="ECO:0007669"/>
    <property type="project" value="TreeGrafter"/>
</dbReference>
<dbReference type="CDD" id="cd00054">
    <property type="entry name" value="EGF_CA"/>
    <property type="match status" value="1"/>
</dbReference>
<dbReference type="SUPFAM" id="SSF56112">
    <property type="entry name" value="Protein kinase-like (PK-like)"/>
    <property type="match status" value="1"/>
</dbReference>
<dbReference type="InterPro" id="IPR045274">
    <property type="entry name" value="WAK-like"/>
</dbReference>
<keyword evidence="19" id="KW-1185">Reference proteome</keyword>
<evidence type="ECO:0000313" key="19">
    <source>
        <dbReference type="Proteomes" id="UP000298652"/>
    </source>
</evidence>
<evidence type="ECO:0000259" key="17">
    <source>
        <dbReference type="PROSITE" id="PS50011"/>
    </source>
</evidence>
<dbReference type="GO" id="GO:0007166">
    <property type="term" value="P:cell surface receptor signaling pathway"/>
    <property type="evidence" value="ECO:0007669"/>
    <property type="project" value="InterPro"/>
</dbReference>
<dbReference type="SUPFAM" id="SSF57184">
    <property type="entry name" value="Growth factor receptor domain"/>
    <property type="match status" value="1"/>
</dbReference>
<evidence type="ECO:0000256" key="4">
    <source>
        <dbReference type="ARBA" id="ARBA00022692"/>
    </source>
</evidence>
<feature type="binding site" evidence="13">
    <location>
        <position position="457"/>
    </location>
    <ligand>
        <name>ATP</name>
        <dbReference type="ChEBI" id="CHEBI:30616"/>
    </ligand>
</feature>
<evidence type="ECO:0000256" key="5">
    <source>
        <dbReference type="ARBA" id="ARBA00022729"/>
    </source>
</evidence>
<dbReference type="GO" id="GO:0004674">
    <property type="term" value="F:protein serine/threonine kinase activity"/>
    <property type="evidence" value="ECO:0007669"/>
    <property type="project" value="UniProtKB-KW"/>
</dbReference>
<keyword evidence="4 15" id="KW-0812">Transmembrane</keyword>
<evidence type="ECO:0000256" key="14">
    <source>
        <dbReference type="SAM" id="MobiDB-lite"/>
    </source>
</evidence>
<feature type="transmembrane region" description="Helical" evidence="15">
    <location>
        <begin position="351"/>
        <end position="376"/>
    </location>
</feature>
<dbReference type="Pfam" id="PF13947">
    <property type="entry name" value="GUB_WAK_bind"/>
    <property type="match status" value="1"/>
</dbReference>
<keyword evidence="12" id="KW-0325">Glycoprotein</keyword>
<evidence type="ECO:0000256" key="2">
    <source>
        <dbReference type="ARBA" id="ARBA00022527"/>
    </source>
</evidence>
<reference evidence="18" key="1">
    <citation type="submission" date="2019-03" db="EMBL/GenBank/DDBJ databases">
        <title>WGS assembly of Setaria viridis.</title>
        <authorList>
            <person name="Huang P."/>
            <person name="Jenkins J."/>
            <person name="Grimwood J."/>
            <person name="Barry K."/>
            <person name="Healey A."/>
            <person name="Mamidi S."/>
            <person name="Sreedasyam A."/>
            <person name="Shu S."/>
            <person name="Feldman M."/>
            <person name="Wu J."/>
            <person name="Yu Y."/>
            <person name="Chen C."/>
            <person name="Johnson J."/>
            <person name="Rokhsar D."/>
            <person name="Baxter I."/>
            <person name="Schmutz J."/>
            <person name="Brutnell T."/>
            <person name="Kellogg E."/>
        </authorList>
    </citation>
    <scope>NUCLEOTIDE SEQUENCE [LARGE SCALE GENOMIC DNA]</scope>
</reference>
<dbReference type="FunFam" id="1.10.510.10:FF:000084">
    <property type="entry name" value="Wall-associated receptor kinase 2"/>
    <property type="match status" value="1"/>
</dbReference>
<dbReference type="Proteomes" id="UP000298652">
    <property type="component" value="Chromosome 7"/>
</dbReference>
<dbReference type="InterPro" id="IPR017441">
    <property type="entry name" value="Protein_kinase_ATP_BS"/>
</dbReference>
<dbReference type="EMBL" id="CM016558">
    <property type="protein sequence ID" value="TKW03606.1"/>
    <property type="molecule type" value="Genomic_DNA"/>
</dbReference>
<feature type="compositionally biased region" description="Low complexity" evidence="14">
    <location>
        <begin position="744"/>
        <end position="753"/>
    </location>
</feature>
<keyword evidence="9 15" id="KW-1133">Transmembrane helix</keyword>